<evidence type="ECO:0000313" key="1">
    <source>
        <dbReference type="EMBL" id="OMF17497.1"/>
    </source>
</evidence>
<dbReference type="OrthoDB" id="307641at2"/>
<proteinExistence type="predicted"/>
<dbReference type="Proteomes" id="UP000187134">
    <property type="component" value="Unassembled WGS sequence"/>
</dbReference>
<protein>
    <recommendedName>
        <fullName evidence="3">DUF2262 domain-containing protein</fullName>
    </recommendedName>
</protein>
<organism evidence="1 2">
    <name type="scientific">Paenibacillus amylolyticus</name>
    <dbReference type="NCBI Taxonomy" id="1451"/>
    <lineage>
        <taxon>Bacteria</taxon>
        <taxon>Bacillati</taxon>
        <taxon>Bacillota</taxon>
        <taxon>Bacilli</taxon>
        <taxon>Bacillales</taxon>
        <taxon>Paenibacillaceae</taxon>
        <taxon>Paenibacillus</taxon>
    </lineage>
</organism>
<accession>A0A1R1C631</accession>
<gene>
    <name evidence="1" type="ORF">BK131_05905</name>
</gene>
<comment type="caution">
    <text evidence="1">The sequence shown here is derived from an EMBL/GenBank/DDBJ whole genome shotgun (WGS) entry which is preliminary data.</text>
</comment>
<reference evidence="1 2" key="1">
    <citation type="submission" date="2016-11" db="EMBL/GenBank/DDBJ databases">
        <title>Paenibacillus species isolates.</title>
        <authorList>
            <person name="Beno S.M."/>
        </authorList>
    </citation>
    <scope>NUCLEOTIDE SEQUENCE [LARGE SCALE GENOMIC DNA]</scope>
    <source>
        <strain evidence="1 2">FSL H8-0246</strain>
    </source>
</reference>
<evidence type="ECO:0008006" key="3">
    <source>
        <dbReference type="Google" id="ProtNLM"/>
    </source>
</evidence>
<dbReference type="EMBL" id="MRTJ01000001">
    <property type="protein sequence ID" value="OMF17497.1"/>
    <property type="molecule type" value="Genomic_DNA"/>
</dbReference>
<name>A0A1R1C631_PAEAM</name>
<dbReference type="AlphaFoldDB" id="A0A1R1C631"/>
<evidence type="ECO:0000313" key="2">
    <source>
        <dbReference type="Proteomes" id="UP000187134"/>
    </source>
</evidence>
<sequence>MLLLSPFIELEEESDESYRCYVLQNAVQIFKHSIQEEDLNDVRIYVSTNTQLDSITNKIEDYVKWFSTCETVFQKYYENELHEKVHKDWFNEIEVYRVDITFNSIADYGATISCGDNILQDHIMIVDFNREQIQAIHLNG</sequence>